<reference evidence="5" key="2">
    <citation type="submission" date="2021-03" db="UniProtKB">
        <authorList>
            <consortium name="EnsemblPlants"/>
        </authorList>
    </citation>
    <scope>IDENTIFICATION</scope>
</reference>
<dbReference type="InterPro" id="IPR027443">
    <property type="entry name" value="IPNS-like_sf"/>
</dbReference>
<dbReference type="AlphaFoldDB" id="A0A803N160"/>
<evidence type="ECO:0000313" key="5">
    <source>
        <dbReference type="EnsemblPlants" id="AUR62038694-RA:cds"/>
    </source>
</evidence>
<dbReference type="SUPFAM" id="SSF51197">
    <property type="entry name" value="Clavaminate synthase-like"/>
    <property type="match status" value="1"/>
</dbReference>
<evidence type="ECO:0000256" key="1">
    <source>
        <dbReference type="ARBA" id="ARBA00022723"/>
    </source>
</evidence>
<dbReference type="Pfam" id="PF14226">
    <property type="entry name" value="DIOX_N"/>
    <property type="match status" value="1"/>
</dbReference>
<dbReference type="InterPro" id="IPR044861">
    <property type="entry name" value="IPNS-like_FE2OG_OXY"/>
</dbReference>
<feature type="domain" description="Non-haem dioxygenase N-terminal" evidence="4">
    <location>
        <begin position="57"/>
        <end position="159"/>
    </location>
</feature>
<dbReference type="Gramene" id="AUR62038694-RA">
    <property type="protein sequence ID" value="AUR62038694-RA:cds"/>
    <property type="gene ID" value="AUR62038694"/>
</dbReference>
<keyword evidence="6" id="KW-1185">Reference proteome</keyword>
<protein>
    <submittedName>
        <fullName evidence="5">Uncharacterized protein</fullName>
    </submittedName>
</protein>
<evidence type="ECO:0000256" key="2">
    <source>
        <dbReference type="ARBA" id="ARBA00023004"/>
    </source>
</evidence>
<evidence type="ECO:0000259" key="4">
    <source>
        <dbReference type="Pfam" id="PF14226"/>
    </source>
</evidence>
<evidence type="ECO:0000313" key="6">
    <source>
        <dbReference type="Proteomes" id="UP000596660"/>
    </source>
</evidence>
<dbReference type="GO" id="GO:0046872">
    <property type="term" value="F:metal ion binding"/>
    <property type="evidence" value="ECO:0007669"/>
    <property type="project" value="UniProtKB-KW"/>
</dbReference>
<dbReference type="PANTHER" id="PTHR47990">
    <property type="entry name" value="2-OXOGLUTARATE (2OG) AND FE(II)-DEPENDENT OXYGENASE SUPERFAMILY PROTEIN-RELATED"/>
    <property type="match status" value="1"/>
</dbReference>
<name>A0A803N160_CHEQI</name>
<dbReference type="Pfam" id="PF03171">
    <property type="entry name" value="2OG-FeII_Oxy"/>
    <property type="match status" value="1"/>
</dbReference>
<keyword evidence="1" id="KW-0479">Metal-binding</keyword>
<feature type="domain" description="Isopenicillin N synthase-like Fe(2+) 2OG dioxygenase" evidence="3">
    <location>
        <begin position="207"/>
        <end position="260"/>
    </location>
</feature>
<accession>A0A803N160</accession>
<dbReference type="InterPro" id="IPR026992">
    <property type="entry name" value="DIOX_N"/>
</dbReference>
<dbReference type="Gene3D" id="2.60.120.330">
    <property type="entry name" value="B-lactam Antibiotic, Isopenicillin N Synthase, Chain"/>
    <property type="match status" value="1"/>
</dbReference>
<dbReference type="Proteomes" id="UP000596660">
    <property type="component" value="Unplaced"/>
</dbReference>
<dbReference type="InterPro" id="IPR050231">
    <property type="entry name" value="Iron_ascorbate_oxido_reductase"/>
</dbReference>
<organism evidence="5 6">
    <name type="scientific">Chenopodium quinoa</name>
    <name type="common">Quinoa</name>
    <dbReference type="NCBI Taxonomy" id="63459"/>
    <lineage>
        <taxon>Eukaryota</taxon>
        <taxon>Viridiplantae</taxon>
        <taxon>Streptophyta</taxon>
        <taxon>Embryophyta</taxon>
        <taxon>Tracheophyta</taxon>
        <taxon>Spermatophyta</taxon>
        <taxon>Magnoliopsida</taxon>
        <taxon>eudicotyledons</taxon>
        <taxon>Gunneridae</taxon>
        <taxon>Pentapetalae</taxon>
        <taxon>Caryophyllales</taxon>
        <taxon>Chenopodiaceae</taxon>
        <taxon>Chenopodioideae</taxon>
        <taxon>Atripliceae</taxon>
        <taxon>Chenopodium</taxon>
    </lineage>
</organism>
<dbReference type="EnsemblPlants" id="AUR62038694-RA">
    <property type="protein sequence ID" value="AUR62038694-RA:cds"/>
    <property type="gene ID" value="AUR62038694"/>
</dbReference>
<sequence>MSLLSNADKDHLMQQRLIVPIDFSSIQRVPESHIGAQCFDDSKINPDNEKSGASISIPIIDLEDPKALGLIFNVCETWGMFQVINHGVSKELLDQVEFQTKKLFNLPFEKKMKVLRAPGEDTGYGYPRLALFFSKQMWNEGFTIMGNSYHHHPKKLWPNSFESFCEVIFEYQTKMNDLGDKLKSLIFKSLNIPTPEEATLKDHNYAIHLNSYPPCPDSSQTMGIGPHTDTLLFTILHQSGNASGLQVYKDEFGSLLQKTPIESPVNDLTSRFKGDSTATDTIASNFRSHL</sequence>
<evidence type="ECO:0000259" key="3">
    <source>
        <dbReference type="Pfam" id="PF03171"/>
    </source>
</evidence>
<reference evidence="5" key="1">
    <citation type="journal article" date="2017" name="Nature">
        <title>The genome of Chenopodium quinoa.</title>
        <authorList>
            <person name="Jarvis D.E."/>
            <person name="Ho Y.S."/>
            <person name="Lightfoot D.J."/>
            <person name="Schmoeckel S.M."/>
            <person name="Li B."/>
            <person name="Borm T.J.A."/>
            <person name="Ohyanagi H."/>
            <person name="Mineta K."/>
            <person name="Michell C.T."/>
            <person name="Saber N."/>
            <person name="Kharbatia N.M."/>
            <person name="Rupper R.R."/>
            <person name="Sharp A.R."/>
            <person name="Dally N."/>
            <person name="Boughton B.A."/>
            <person name="Woo Y.H."/>
            <person name="Gao G."/>
            <person name="Schijlen E.G.W.M."/>
            <person name="Guo X."/>
            <person name="Momin A.A."/>
            <person name="Negrao S."/>
            <person name="Al-Babili S."/>
            <person name="Gehring C."/>
            <person name="Roessner U."/>
            <person name="Jung C."/>
            <person name="Murphy K."/>
            <person name="Arold S.T."/>
            <person name="Gojobori T."/>
            <person name="van der Linden C.G."/>
            <person name="van Loo E.N."/>
            <person name="Jellen E.N."/>
            <person name="Maughan P.J."/>
            <person name="Tester M."/>
        </authorList>
    </citation>
    <scope>NUCLEOTIDE SEQUENCE [LARGE SCALE GENOMIC DNA]</scope>
    <source>
        <strain evidence="5">cv. PI 614886</strain>
    </source>
</reference>
<proteinExistence type="predicted"/>
<keyword evidence="2" id="KW-0408">Iron</keyword>